<dbReference type="PANTHER" id="PTHR33047:SF8">
    <property type="entry name" value="REGULATOR OF RDNA TRANSCRIPTION PROTEIN 15"/>
    <property type="match status" value="1"/>
</dbReference>
<comment type="caution">
    <text evidence="2">The sequence shown here is derived from an EMBL/GenBank/DDBJ whole genome shotgun (WGS) entry which is preliminary data.</text>
</comment>
<dbReference type="EMBL" id="JAAMPC010000016">
    <property type="protein sequence ID" value="KAG2250139.1"/>
    <property type="molecule type" value="Genomic_DNA"/>
</dbReference>
<evidence type="ECO:0000256" key="1">
    <source>
        <dbReference type="SAM" id="MobiDB-lite"/>
    </source>
</evidence>
<organism evidence="2 3">
    <name type="scientific">Brassica carinata</name>
    <name type="common">Ethiopian mustard</name>
    <name type="synonym">Abyssinian cabbage</name>
    <dbReference type="NCBI Taxonomy" id="52824"/>
    <lineage>
        <taxon>Eukaryota</taxon>
        <taxon>Viridiplantae</taxon>
        <taxon>Streptophyta</taxon>
        <taxon>Embryophyta</taxon>
        <taxon>Tracheophyta</taxon>
        <taxon>Spermatophyta</taxon>
        <taxon>Magnoliopsida</taxon>
        <taxon>eudicotyledons</taxon>
        <taxon>Gunneridae</taxon>
        <taxon>Pentapetalae</taxon>
        <taxon>rosids</taxon>
        <taxon>malvids</taxon>
        <taxon>Brassicales</taxon>
        <taxon>Brassicaceae</taxon>
        <taxon>Brassiceae</taxon>
        <taxon>Brassica</taxon>
    </lineage>
</organism>
<gene>
    <name evidence="2" type="ORF">Bca52824_080275</name>
</gene>
<dbReference type="Proteomes" id="UP000886595">
    <property type="component" value="Unassembled WGS sequence"/>
</dbReference>
<feature type="region of interest" description="Disordered" evidence="1">
    <location>
        <begin position="364"/>
        <end position="386"/>
    </location>
</feature>
<dbReference type="PANTHER" id="PTHR33047">
    <property type="entry name" value="PROTEIN TAR1"/>
    <property type="match status" value="1"/>
</dbReference>
<feature type="region of interest" description="Disordered" evidence="1">
    <location>
        <begin position="146"/>
        <end position="186"/>
    </location>
</feature>
<sequence>MIGRADIEGSKSNVAMNAWLPQASYPCGTENQNQASFYPFVPHEISVLVELILGHLRYLLTDVPPQPNSPPDNVLRPDRPRRVLGLKKGCYPPPIPRIGLESSSTGSSFPADSAKHVPLAVVSLDSRRGHRISLVRTSSELAVRRPGKSHCVSIRKDHPPADTRRSARHVSGSSSRQQGCSPWRPDAVMMRPGVAALSVLTVFKGAGMHGHPRRRGALPAARTLPRLSVSRICTDAAIRARPLGFAATPAPSYSSRPGSCPAAGIGAVGHRNPASVHPASPVRLPKWPTWSSRFRGMAQQSSHPSYLFKANDLPRQYRCGPPPEFPLAARSGIVHHLSVPTGMLTLEPFSEDPGRSAVHHSLSVFQGGSNGSPQADAPSTQMPRHAVRRCCRPRLRQRRLGGNENRA</sequence>
<evidence type="ECO:0008006" key="4">
    <source>
        <dbReference type="Google" id="ProtNLM"/>
    </source>
</evidence>
<feature type="compositionally biased region" description="Basic and acidic residues" evidence="1">
    <location>
        <begin position="154"/>
        <end position="165"/>
    </location>
</feature>
<keyword evidence="3" id="KW-1185">Reference proteome</keyword>
<dbReference type="OrthoDB" id="1636541at2759"/>
<feature type="compositionally biased region" description="Polar residues" evidence="1">
    <location>
        <begin position="171"/>
        <end position="180"/>
    </location>
</feature>
<accession>A0A8X7TQH7</accession>
<name>A0A8X7TQH7_BRACI</name>
<evidence type="ECO:0000313" key="2">
    <source>
        <dbReference type="EMBL" id="KAG2250139.1"/>
    </source>
</evidence>
<evidence type="ECO:0000313" key="3">
    <source>
        <dbReference type="Proteomes" id="UP000886595"/>
    </source>
</evidence>
<reference evidence="2 3" key="1">
    <citation type="submission" date="2020-02" db="EMBL/GenBank/DDBJ databases">
        <authorList>
            <person name="Ma Q."/>
            <person name="Huang Y."/>
            <person name="Song X."/>
            <person name="Pei D."/>
        </authorList>
    </citation>
    <scope>NUCLEOTIDE SEQUENCE [LARGE SCALE GENOMIC DNA]</scope>
    <source>
        <strain evidence="2">Sxm20200214</strain>
        <tissue evidence="2">Leaf</tissue>
    </source>
</reference>
<protein>
    <recommendedName>
        <fullName evidence="4">Senescence-associated protein</fullName>
    </recommendedName>
</protein>
<dbReference type="AlphaFoldDB" id="A0A8X7TQH7"/>
<proteinExistence type="predicted"/>
<feature type="compositionally biased region" description="Polar residues" evidence="1">
    <location>
        <begin position="364"/>
        <end position="382"/>
    </location>
</feature>
<dbReference type="InterPro" id="IPR052997">
    <property type="entry name" value="RRT15-like"/>
</dbReference>